<dbReference type="PANTHER" id="PTHR34129:SF1">
    <property type="entry name" value="DUF952 DOMAIN-CONTAINING PROTEIN"/>
    <property type="match status" value="1"/>
</dbReference>
<dbReference type="PANTHER" id="PTHR34129">
    <property type="entry name" value="BLR1139 PROTEIN"/>
    <property type="match status" value="1"/>
</dbReference>
<evidence type="ECO:0008006" key="3">
    <source>
        <dbReference type="Google" id="ProtNLM"/>
    </source>
</evidence>
<reference evidence="1 2" key="1">
    <citation type="submission" date="2021-02" db="EMBL/GenBank/DDBJ databases">
        <title>Variation within the Batrachochytrium salamandrivorans European outbreak.</title>
        <authorList>
            <person name="Kelly M."/>
            <person name="Pasmans F."/>
            <person name="Shea T.P."/>
            <person name="Munoz J.F."/>
            <person name="Carranza S."/>
            <person name="Cuomo C.A."/>
            <person name="Martel A."/>
        </authorList>
    </citation>
    <scope>NUCLEOTIDE SEQUENCE [LARGE SCALE GENOMIC DNA]</scope>
    <source>
        <strain evidence="1 2">AMFP18/2</strain>
    </source>
</reference>
<accession>A0ABQ8FBB9</accession>
<dbReference type="SUPFAM" id="SSF56399">
    <property type="entry name" value="ADP-ribosylation"/>
    <property type="match status" value="1"/>
</dbReference>
<comment type="caution">
    <text evidence="1">The sequence shown here is derived from an EMBL/GenBank/DDBJ whole genome shotgun (WGS) entry which is preliminary data.</text>
</comment>
<dbReference type="Gene3D" id="3.20.170.20">
    <property type="entry name" value="Protein of unknown function DUF952"/>
    <property type="match status" value="1"/>
</dbReference>
<dbReference type="InterPro" id="IPR009297">
    <property type="entry name" value="DUF952"/>
</dbReference>
<gene>
    <name evidence="1" type="ORF">BASA50_006913</name>
</gene>
<proteinExistence type="predicted"/>
<name>A0ABQ8FBB9_9FUNG</name>
<dbReference type="EMBL" id="JAFCIX010000340">
    <property type="protein sequence ID" value="KAH6594005.1"/>
    <property type="molecule type" value="Genomic_DNA"/>
</dbReference>
<evidence type="ECO:0000313" key="2">
    <source>
        <dbReference type="Proteomes" id="UP001648503"/>
    </source>
</evidence>
<dbReference type="Proteomes" id="UP001648503">
    <property type="component" value="Unassembled WGS sequence"/>
</dbReference>
<keyword evidence="2" id="KW-1185">Reference proteome</keyword>
<protein>
    <recommendedName>
        <fullName evidence="3">DUF952 domain-containing protein</fullName>
    </recommendedName>
</protein>
<organism evidence="1 2">
    <name type="scientific">Batrachochytrium salamandrivorans</name>
    <dbReference type="NCBI Taxonomy" id="1357716"/>
    <lineage>
        <taxon>Eukaryota</taxon>
        <taxon>Fungi</taxon>
        <taxon>Fungi incertae sedis</taxon>
        <taxon>Chytridiomycota</taxon>
        <taxon>Chytridiomycota incertae sedis</taxon>
        <taxon>Chytridiomycetes</taxon>
        <taxon>Rhizophydiales</taxon>
        <taxon>Rhizophydiales incertae sedis</taxon>
        <taxon>Batrachochytrium</taxon>
    </lineage>
</organism>
<dbReference type="Pfam" id="PF06108">
    <property type="entry name" value="DUF952"/>
    <property type="match status" value="1"/>
</dbReference>
<evidence type="ECO:0000313" key="1">
    <source>
        <dbReference type="EMBL" id="KAH6594005.1"/>
    </source>
</evidence>
<sequence length="168" mass="18053">MASTDPEQDVSVAYKILTTSEYEAIQPLISKAEGQSDHHISAPRWSGTALDLKDGFVHLSAPWQALATAKRFFGDVDSLVLLEIDLGQIAPGCLRWEVAAAVQRECIAASTLSATSSKDAVVAATFPHVYDGLDLAAVKQVIKVSRLAAGSDQHHAPTWDFVWPIATL</sequence>